<comment type="caution">
    <text evidence="4">The sequence shown here is derived from an EMBL/GenBank/DDBJ whole genome shotgun (WGS) entry which is preliminary data.</text>
</comment>
<dbReference type="GO" id="GO:0015173">
    <property type="term" value="F:aromatic amino acid transmembrane transporter activity"/>
    <property type="evidence" value="ECO:0007669"/>
    <property type="project" value="TreeGrafter"/>
</dbReference>
<accession>A0AAN8XMH8</accession>
<dbReference type="GO" id="GO:0015190">
    <property type="term" value="F:L-leucine transmembrane transporter activity"/>
    <property type="evidence" value="ECO:0007669"/>
    <property type="project" value="TreeGrafter"/>
</dbReference>
<dbReference type="GO" id="GO:1904273">
    <property type="term" value="P:L-alanine import across plasma membrane"/>
    <property type="evidence" value="ECO:0007669"/>
    <property type="project" value="TreeGrafter"/>
</dbReference>
<dbReference type="InterPro" id="IPR042280">
    <property type="entry name" value="SLC3A2"/>
</dbReference>
<evidence type="ECO:0000256" key="1">
    <source>
        <dbReference type="SAM" id="MobiDB-lite"/>
    </source>
</evidence>
<keyword evidence="5" id="KW-1185">Reference proteome</keyword>
<dbReference type="GO" id="GO:0016323">
    <property type="term" value="C:basolateral plasma membrane"/>
    <property type="evidence" value="ECO:0007669"/>
    <property type="project" value="TreeGrafter"/>
</dbReference>
<evidence type="ECO:0000313" key="4">
    <source>
        <dbReference type="EMBL" id="KAK7081050.1"/>
    </source>
</evidence>
<dbReference type="Pfam" id="PF16028">
    <property type="entry name" value="SLC3A2_N"/>
    <property type="match status" value="1"/>
</dbReference>
<dbReference type="InterPro" id="IPR017853">
    <property type="entry name" value="GH"/>
</dbReference>
<keyword evidence="2" id="KW-1133">Transmembrane helix</keyword>
<dbReference type="GO" id="GO:0016324">
    <property type="term" value="C:apical plasma membrane"/>
    <property type="evidence" value="ECO:0007669"/>
    <property type="project" value="TreeGrafter"/>
</dbReference>
<dbReference type="SUPFAM" id="SSF51445">
    <property type="entry name" value="(Trans)glycosidases"/>
    <property type="match status" value="1"/>
</dbReference>
<reference evidence="4 5" key="1">
    <citation type="submission" date="2023-11" db="EMBL/GenBank/DDBJ databases">
        <title>Halocaridina rubra genome assembly.</title>
        <authorList>
            <person name="Smith C."/>
        </authorList>
    </citation>
    <scope>NUCLEOTIDE SEQUENCE [LARGE SCALE GENOMIC DNA]</scope>
    <source>
        <strain evidence="4">EP-1</strain>
        <tissue evidence="4">Whole</tissue>
    </source>
</reference>
<dbReference type="EMBL" id="JAXCGZ010005716">
    <property type="protein sequence ID" value="KAK7081050.1"/>
    <property type="molecule type" value="Genomic_DNA"/>
</dbReference>
<dbReference type="PANTHER" id="PTHR46673">
    <property type="entry name" value="4F2 CELL-SURFACE ANTIGEN HEAVY CHAIN"/>
    <property type="match status" value="1"/>
</dbReference>
<dbReference type="GO" id="GO:1903801">
    <property type="term" value="P:L-leucine import across plasma membrane"/>
    <property type="evidence" value="ECO:0007669"/>
    <property type="project" value="TreeGrafter"/>
</dbReference>
<organism evidence="4 5">
    <name type="scientific">Halocaridina rubra</name>
    <name type="common">Hawaiian red shrimp</name>
    <dbReference type="NCBI Taxonomy" id="373956"/>
    <lineage>
        <taxon>Eukaryota</taxon>
        <taxon>Metazoa</taxon>
        <taxon>Ecdysozoa</taxon>
        <taxon>Arthropoda</taxon>
        <taxon>Crustacea</taxon>
        <taxon>Multicrustacea</taxon>
        <taxon>Malacostraca</taxon>
        <taxon>Eumalacostraca</taxon>
        <taxon>Eucarida</taxon>
        <taxon>Decapoda</taxon>
        <taxon>Pleocyemata</taxon>
        <taxon>Caridea</taxon>
        <taxon>Atyoidea</taxon>
        <taxon>Atyidae</taxon>
        <taxon>Halocaridina</taxon>
    </lineage>
</organism>
<keyword evidence="2" id="KW-0472">Membrane</keyword>
<evidence type="ECO:0000313" key="5">
    <source>
        <dbReference type="Proteomes" id="UP001381693"/>
    </source>
</evidence>
<proteinExistence type="predicted"/>
<dbReference type="InterPro" id="IPR031984">
    <property type="entry name" value="SLC3A2_N"/>
</dbReference>
<keyword evidence="2" id="KW-0812">Transmembrane</keyword>
<dbReference type="Proteomes" id="UP001381693">
    <property type="component" value="Unassembled WGS sequence"/>
</dbReference>
<dbReference type="Gene3D" id="3.20.20.80">
    <property type="entry name" value="Glycosidases"/>
    <property type="match status" value="1"/>
</dbReference>
<dbReference type="InterPro" id="IPR013780">
    <property type="entry name" value="Glyco_hydro_b"/>
</dbReference>
<feature type="domain" description="Solute carrier family 3 member 2 N-terminal" evidence="3">
    <location>
        <begin position="52"/>
        <end position="125"/>
    </location>
</feature>
<dbReference type="GO" id="GO:0015180">
    <property type="term" value="F:L-alanine transmembrane transporter activity"/>
    <property type="evidence" value="ECO:0007669"/>
    <property type="project" value="TreeGrafter"/>
</dbReference>
<gene>
    <name evidence="4" type="ORF">SK128_024104</name>
</gene>
<dbReference type="PANTHER" id="PTHR46673:SF1">
    <property type="entry name" value="4F2 CELL-SURFACE ANTIGEN HEAVY CHAIN"/>
    <property type="match status" value="1"/>
</dbReference>
<dbReference type="AlphaFoldDB" id="A0AAN8XMH8"/>
<feature type="region of interest" description="Disordered" evidence="1">
    <location>
        <begin position="1"/>
        <end position="46"/>
    </location>
</feature>
<sequence length="471" mass="51994">MTEEKNGEANTNSATTEMAPQEDGNKVPLTNNTGADAEAKFTSGAYPSNGEAKVDMGSVPTFSGLTKEELMQYSNDPFWIRLRWFLFILFWLGWIAMLVVAIVIIVQAPACKAKETLEWVQESAMMDYDLNNVEDIDNSGTSTPGDMVQMAKELGVTTVYMKNLINPFNFEDINPEYINKQVEDFLKAAQDKGLSVVTDFVPTTVDPENNWLNDKNLTDFFKPGSSELDLSNPSLLERLKDVFVNAWIKKGVQGFMMATADTEELQGAKMFLDDELEGESGAVVSGVTDMNKELVSGFNADMYRKFLEEHVNDWSYFKYNPKVAQGTIPDLVHLVTMSLFLVPGTPMLDGIDKAYLESDKKAISQLSLLREKDSMQVGNLTFVGNSSDNALAFVRLLKGTPGYAVAINMNDINTKEIDFTLVEGVPGKGEVHLLSRQNGTVSGSSPTEKRDLSNVEVGPLEGIVLQFVPSL</sequence>
<evidence type="ECO:0000259" key="3">
    <source>
        <dbReference type="Pfam" id="PF16028"/>
    </source>
</evidence>
<evidence type="ECO:0000256" key="2">
    <source>
        <dbReference type="SAM" id="Phobius"/>
    </source>
</evidence>
<protein>
    <recommendedName>
        <fullName evidence="3">Solute carrier family 3 member 2 N-terminal domain-containing protein</fullName>
    </recommendedName>
</protein>
<name>A0AAN8XMH8_HALRR</name>
<dbReference type="Gene3D" id="2.60.40.1180">
    <property type="entry name" value="Golgi alpha-mannosidase II"/>
    <property type="match status" value="1"/>
</dbReference>
<dbReference type="GO" id="GO:0015823">
    <property type="term" value="P:phenylalanine transport"/>
    <property type="evidence" value="ECO:0007669"/>
    <property type="project" value="TreeGrafter"/>
</dbReference>
<feature type="transmembrane region" description="Helical" evidence="2">
    <location>
        <begin position="84"/>
        <end position="106"/>
    </location>
</feature>
<feature type="compositionally biased region" description="Polar residues" evidence="1">
    <location>
        <begin position="8"/>
        <end position="18"/>
    </location>
</feature>